<dbReference type="VEuPathDB" id="FungiDB:CJI97_002219"/>
<keyword evidence="1" id="KW-0812">Transmembrane</keyword>
<gene>
    <name evidence="3" type="ORF">B9J08_002028</name>
    <name evidence="2" type="ORF">B9J08_03101</name>
</gene>
<reference evidence="2" key="4">
    <citation type="submission" date="2024-03" db="EMBL/GenBank/DDBJ databases">
        <title>Improved genome assembly of Candida auris strain B8441 and annotation of B11205.</title>
        <authorList>
            <person name="Cauldron N.C."/>
            <person name="Shea T."/>
            <person name="Cuomo C.A."/>
        </authorList>
    </citation>
    <scope>NUCLEOTIDE SEQUENCE</scope>
    <source>
        <strain evidence="2">B8441</strain>
    </source>
</reference>
<dbReference type="VEuPathDB" id="FungiDB:CJJ07_002139"/>
<dbReference type="VEuPathDB" id="FungiDB:CJJ09_003116"/>
<keyword evidence="1" id="KW-0472">Membrane</keyword>
<proteinExistence type="predicted"/>
<evidence type="ECO:0000256" key="1">
    <source>
        <dbReference type="SAM" id="Phobius"/>
    </source>
</evidence>
<reference evidence="2 4" key="3">
    <citation type="journal article" date="2018" name="Nat. Commun.">
        <title>Genomic insights into multidrug-resistance, mating and virulence in Candida auris and related emerging species.</title>
        <authorList>
            <person name="Munoz J.F."/>
            <person name="Gade L."/>
            <person name="Chow N.A."/>
            <person name="Loparev V.N."/>
            <person name="Juieng P."/>
            <person name="Berkow E.L."/>
            <person name="Farrer R.A."/>
            <person name="Litvintseva A.P."/>
            <person name="Cuomo C.A."/>
        </authorList>
    </citation>
    <scope>GENOME REANNOTATION</scope>
    <source>
        <strain evidence="2 4">B8441</strain>
    </source>
</reference>
<name>A0A2H0ZW82_CANAR</name>
<dbReference type="EMBL" id="PEKT03000003">
    <property type="protein sequence ID" value="KAK8440006.1"/>
    <property type="molecule type" value="Genomic_DNA"/>
</dbReference>
<dbReference type="VEuPathDB" id="FungiDB:B9J08_002028"/>
<evidence type="ECO:0000313" key="3">
    <source>
        <dbReference type="EMBL" id="PIS54881.1"/>
    </source>
</evidence>
<dbReference type="VEuPathDB" id="FungiDB:CJI96_0002703"/>
<dbReference type="EMBL" id="PEKT02000005">
    <property type="protein sequence ID" value="PIS54881.1"/>
    <property type="molecule type" value="Genomic_DNA"/>
</dbReference>
<dbReference type="Proteomes" id="UP000230249">
    <property type="component" value="Unassembled WGS sequence"/>
</dbReference>
<dbReference type="AlphaFoldDB" id="A0A2H0ZW82"/>
<dbReference type="VEuPathDB" id="FungiDB:QG37_00250"/>
<evidence type="ECO:0000313" key="4">
    <source>
        <dbReference type="Proteomes" id="UP000230249"/>
    </source>
</evidence>
<keyword evidence="1" id="KW-1133">Transmembrane helix</keyword>
<feature type="transmembrane region" description="Helical" evidence="1">
    <location>
        <begin position="61"/>
        <end position="83"/>
    </location>
</feature>
<reference evidence="3 4" key="1">
    <citation type="journal article" date="2017" name="Clin. Infect. Dis.">
        <title>Simultaneous emergence of multidrug-resistant Candida auris on 3 continents confirmed by whole-genome sequencing and epidemiological analyses.</title>
        <authorList>
            <person name="Lockhart S.R."/>
            <person name="Etienne K.A."/>
            <person name="Vallabhaneni S."/>
            <person name="Farooqi J."/>
            <person name="Chowdhary A."/>
            <person name="Govender N.P."/>
            <person name="Colombo A.L."/>
            <person name="Calvo B."/>
            <person name="Cuomo C.A."/>
            <person name="Desjardins C.A."/>
            <person name="Berkow E.L."/>
            <person name="Castanheira M."/>
            <person name="Magobo R.E."/>
            <person name="Jabeen K."/>
            <person name="Asghar R.J."/>
            <person name="Meis J.F."/>
            <person name="Jackson B."/>
            <person name="Chiller T."/>
            <person name="Litvintseva A.P."/>
        </authorList>
    </citation>
    <scope>NUCLEOTIDE SEQUENCE [LARGE SCALE GENOMIC DNA]</scope>
    <source>
        <strain evidence="3 4">B8441</strain>
    </source>
</reference>
<accession>A0A2H0ZW82</accession>
<protein>
    <submittedName>
        <fullName evidence="3">Uncharacterized protein</fullName>
    </submittedName>
</protein>
<comment type="caution">
    <text evidence="3">The sequence shown here is derived from an EMBL/GenBank/DDBJ whole genome shotgun (WGS) entry which is preliminary data.</text>
</comment>
<keyword evidence="4" id="KW-1185">Reference proteome</keyword>
<reference evidence="3" key="2">
    <citation type="submission" date="2017-11" db="EMBL/GenBank/DDBJ databases">
        <title>Candida auris genome assembly and annotation.</title>
        <authorList>
            <person name="Munoz J.F."/>
            <person name="Gade L.G."/>
            <person name="Chow N.A."/>
            <person name="Litvintseva A.P."/>
            <person name="Loparev V.N."/>
            <person name="Cuomo C.A."/>
        </authorList>
    </citation>
    <scope>NUCLEOTIDE SEQUENCE</scope>
    <source>
        <strain evidence="3">B8441</strain>
    </source>
</reference>
<sequence>MVTPKRLTKEERERRLEKRKENEQNIKDLKFAVGGFFVIIIILIHYVFVMRQLLIKPDMSYSLMGVHFGLLALTTVVCVWLFIKFVYKKVYAEEIKELNQKKEQ</sequence>
<organism evidence="3">
    <name type="scientific">Candidozyma auris</name>
    <name type="common">Yeast</name>
    <name type="synonym">Candida auris</name>
    <dbReference type="NCBI Taxonomy" id="498019"/>
    <lineage>
        <taxon>Eukaryota</taxon>
        <taxon>Fungi</taxon>
        <taxon>Dikarya</taxon>
        <taxon>Ascomycota</taxon>
        <taxon>Saccharomycotina</taxon>
        <taxon>Pichiomycetes</taxon>
        <taxon>Metschnikowiaceae</taxon>
        <taxon>Candidozyma</taxon>
    </lineage>
</organism>
<evidence type="ECO:0000313" key="2">
    <source>
        <dbReference type="EMBL" id="KAK8440006.1"/>
    </source>
</evidence>
<feature type="transmembrane region" description="Helical" evidence="1">
    <location>
        <begin position="29"/>
        <end position="49"/>
    </location>
</feature>